<dbReference type="OrthoDB" id="9810135at2"/>
<dbReference type="Proteomes" id="UP000019254">
    <property type="component" value="Unassembled WGS sequence"/>
</dbReference>
<gene>
    <name evidence="1" type="ORF">PCORN_16305</name>
</gene>
<dbReference type="EMBL" id="AODE01000037">
    <property type="protein sequence ID" value="EUJ25682.1"/>
    <property type="molecule type" value="Genomic_DNA"/>
</dbReference>
<dbReference type="PATRIC" id="fig|1265820.5.peg.3226"/>
<dbReference type="Pfam" id="PF14253">
    <property type="entry name" value="AbiH"/>
    <property type="match status" value="1"/>
</dbReference>
<name>W7BID2_9LIST</name>
<protein>
    <recommendedName>
        <fullName evidence="3">Bacteriophage abortive infection AbiH</fullName>
    </recommendedName>
</protein>
<evidence type="ECO:0000313" key="2">
    <source>
        <dbReference type="Proteomes" id="UP000019254"/>
    </source>
</evidence>
<dbReference type="InterPro" id="IPR025935">
    <property type="entry name" value="AbiH"/>
</dbReference>
<evidence type="ECO:0000313" key="1">
    <source>
        <dbReference type="EMBL" id="EUJ25682.1"/>
    </source>
</evidence>
<dbReference type="STRING" id="1265820.PCORN_16305"/>
<evidence type="ECO:0008006" key="3">
    <source>
        <dbReference type="Google" id="ProtNLM"/>
    </source>
</evidence>
<accession>W7BID2</accession>
<reference evidence="1 2" key="1">
    <citation type="journal article" date="2014" name="Int. J. Syst. Evol. Microbiol.">
        <title>Listeria floridensis sp. nov., Listeria aquatica sp. nov., Listeria cornellensis sp. nov., Listeria riparia sp. nov. and Listeria grandensis sp. nov., from agricultural and natural environments.</title>
        <authorList>
            <person name="den Bakker H.C."/>
            <person name="Warchocki S."/>
            <person name="Wright E.M."/>
            <person name="Allred A.F."/>
            <person name="Ahlstrom C."/>
            <person name="Manuel C.S."/>
            <person name="Stasiewicz M.J."/>
            <person name="Burrell A."/>
            <person name="Roof S."/>
            <person name="Strawn L."/>
            <person name="Fortes E.D."/>
            <person name="Nightingale K.K."/>
            <person name="Kephart D."/>
            <person name="Wiedmann M."/>
        </authorList>
    </citation>
    <scope>NUCLEOTIDE SEQUENCE [LARGE SCALE GENOMIC DNA]</scope>
    <source>
        <strain evidence="2">FSL F6-969</strain>
    </source>
</reference>
<sequence length="342" mass="39238">MEITFLVGNGFDKMHGLNTSYSQFYSWINNSGLGKSNFLYNQIKTDTEKWSDFELQMGQATYEIVEGSLTSEEFLLCLEEFSGDFKGYIEKEIGKFEIPSIERTLSDFHSELDEKAQNKIKQILQPKGYSMGHGGGKIATTPITYNFINFNYTDTLAKSLEKIDWDCVGKDISNAVTGNQGIKINAEMGKHIHIHETLAGGMFLGVNDVSQLDETKFNEVQLDILIKPRSIEEYDDERITEIEKIIMDSSIIIVFGMSFGATDKKWWESIIRKAEETTTYVILHYYDAEGKFELNRGNHNRYLQNKRVVQDELLCHKSDISKENRRKFSPIVNSKILFTNSK</sequence>
<comment type="caution">
    <text evidence="1">The sequence shown here is derived from an EMBL/GenBank/DDBJ whole genome shotgun (WGS) entry which is preliminary data.</text>
</comment>
<dbReference type="AlphaFoldDB" id="W7BID2"/>
<proteinExistence type="predicted"/>
<keyword evidence="2" id="KW-1185">Reference proteome</keyword>
<organism evidence="1 2">
    <name type="scientific">Listeria cornellensis FSL F6-0969</name>
    <dbReference type="NCBI Taxonomy" id="1265820"/>
    <lineage>
        <taxon>Bacteria</taxon>
        <taxon>Bacillati</taxon>
        <taxon>Bacillota</taxon>
        <taxon>Bacilli</taxon>
        <taxon>Bacillales</taxon>
        <taxon>Listeriaceae</taxon>
        <taxon>Listeria</taxon>
    </lineage>
</organism>
<dbReference type="RefSeq" id="WP_036081873.1">
    <property type="nucleotide sequence ID" value="NZ_AODE01000037.1"/>
</dbReference>